<sequence>MAPAKPTPARIRSAPLAANASHLNVHDTLLGQPTTPLRRRCARWPVRDAMRHSYGAIAAIGRWFATSCWPLGADTRHRASVGRATPARYGALVRSGSSARPPPATDRSGHLGRRAH</sequence>
<gene>
    <name evidence="2" type="ORF">XcvCFBP7111P_11825</name>
</gene>
<dbReference type="EMBL" id="CP022263">
    <property type="protein sequence ID" value="ASK92106.1"/>
    <property type="molecule type" value="Genomic_DNA"/>
</dbReference>
<name>A0AB33CN92_XANCI</name>
<feature type="region of interest" description="Disordered" evidence="1">
    <location>
        <begin position="91"/>
        <end position="116"/>
    </location>
</feature>
<dbReference type="Proteomes" id="UP000198357">
    <property type="component" value="Chromosome"/>
</dbReference>
<dbReference type="AlphaFoldDB" id="A0AB33CN92"/>
<evidence type="ECO:0000256" key="1">
    <source>
        <dbReference type="SAM" id="MobiDB-lite"/>
    </source>
</evidence>
<evidence type="ECO:0000313" key="3">
    <source>
        <dbReference type="Proteomes" id="UP000198357"/>
    </source>
</evidence>
<evidence type="ECO:0000313" key="2">
    <source>
        <dbReference type="EMBL" id="ASK92106.1"/>
    </source>
</evidence>
<reference evidence="2 3" key="1">
    <citation type="submission" date="2017-06" db="EMBL/GenBank/DDBJ databases">
        <title>First complete genome sequences of Xanthomonas citri pv. vignicola strains CFBP 7111, CFBP 7112 and CFBP 7113 using long-read technology.</title>
        <authorList>
            <person name="Ruh M."/>
            <person name="Briand M."/>
            <person name="Bonneau S."/>
            <person name="Jacques M.A."/>
            <person name="Chen N.W.G."/>
        </authorList>
    </citation>
    <scope>NUCLEOTIDE SEQUENCE [LARGE SCALE GENOMIC DNA]</scope>
    <source>
        <strain evidence="2 3">CFBP7111</strain>
    </source>
</reference>
<protein>
    <submittedName>
        <fullName evidence="2">Uncharacterized protein</fullName>
    </submittedName>
</protein>
<organism evidence="2 3">
    <name type="scientific">Xanthomonas citri pv. vignicola</name>
    <dbReference type="NCBI Taxonomy" id="473426"/>
    <lineage>
        <taxon>Bacteria</taxon>
        <taxon>Pseudomonadati</taxon>
        <taxon>Pseudomonadota</taxon>
        <taxon>Gammaproteobacteria</taxon>
        <taxon>Lysobacterales</taxon>
        <taxon>Lysobacteraceae</taxon>
        <taxon>Xanthomonas</taxon>
    </lineage>
</organism>
<accession>A0AB33CN92</accession>
<proteinExistence type="predicted"/>